<evidence type="ECO:0000313" key="2">
    <source>
        <dbReference type="Proteomes" id="UP000064967"/>
    </source>
</evidence>
<proteinExistence type="predicted"/>
<dbReference type="AlphaFoldDB" id="A0A0K1PSX4"/>
<organism evidence="1 2">
    <name type="scientific">Labilithrix luteola</name>
    <dbReference type="NCBI Taxonomy" id="1391654"/>
    <lineage>
        <taxon>Bacteria</taxon>
        <taxon>Pseudomonadati</taxon>
        <taxon>Myxococcota</taxon>
        <taxon>Polyangia</taxon>
        <taxon>Polyangiales</taxon>
        <taxon>Labilitrichaceae</taxon>
        <taxon>Labilithrix</taxon>
    </lineage>
</organism>
<dbReference type="KEGG" id="llu:AKJ09_03140"/>
<dbReference type="Proteomes" id="UP000064967">
    <property type="component" value="Chromosome"/>
</dbReference>
<dbReference type="EMBL" id="CP012333">
    <property type="protein sequence ID" value="AKU96476.1"/>
    <property type="molecule type" value="Genomic_DNA"/>
</dbReference>
<keyword evidence="2" id="KW-1185">Reference proteome</keyword>
<evidence type="ECO:0000313" key="1">
    <source>
        <dbReference type="EMBL" id="AKU96476.1"/>
    </source>
</evidence>
<reference evidence="1 2" key="1">
    <citation type="submission" date="2015-08" db="EMBL/GenBank/DDBJ databases">
        <authorList>
            <person name="Babu N.S."/>
            <person name="Beckwith C.J."/>
            <person name="Beseler K.G."/>
            <person name="Brison A."/>
            <person name="Carone J.V."/>
            <person name="Caskin T.P."/>
            <person name="Diamond M."/>
            <person name="Durham M.E."/>
            <person name="Foxe J.M."/>
            <person name="Go M."/>
            <person name="Henderson B.A."/>
            <person name="Jones I.B."/>
            <person name="McGettigan J.A."/>
            <person name="Micheletti S.J."/>
            <person name="Nasrallah M.E."/>
            <person name="Ortiz D."/>
            <person name="Piller C.R."/>
            <person name="Privatt S.R."/>
            <person name="Schneider S.L."/>
            <person name="Sharp S."/>
            <person name="Smith T.C."/>
            <person name="Stanton J.D."/>
            <person name="Ullery H.E."/>
            <person name="Wilson R.J."/>
            <person name="Serrano M.G."/>
            <person name="Buck G."/>
            <person name="Lee V."/>
            <person name="Wang Y."/>
            <person name="Carvalho R."/>
            <person name="Voegtly L."/>
            <person name="Shi R."/>
            <person name="Duckworth R."/>
            <person name="Johnson A."/>
            <person name="Loviza R."/>
            <person name="Walstead R."/>
            <person name="Shah Z."/>
            <person name="Kiflezghi M."/>
            <person name="Wade K."/>
            <person name="Ball S.L."/>
            <person name="Bradley K.W."/>
            <person name="Asai D.J."/>
            <person name="Bowman C.A."/>
            <person name="Russell D.A."/>
            <person name="Pope W.H."/>
            <person name="Jacobs-Sera D."/>
            <person name="Hendrix R.W."/>
            <person name="Hatfull G.F."/>
        </authorList>
    </citation>
    <scope>NUCLEOTIDE SEQUENCE [LARGE SCALE GENOMIC DNA]</scope>
    <source>
        <strain evidence="1 2">DSM 27648</strain>
    </source>
</reference>
<sequence length="54" mass="5996">MVEFVPITSASRLRGSSCCSTLEITRFERSLARLERNQAAREEPRTGILQIGGT</sequence>
<accession>A0A0K1PSX4</accession>
<dbReference type="STRING" id="1391654.AKJ09_03140"/>
<gene>
    <name evidence="1" type="ORF">AKJ09_03140</name>
</gene>
<name>A0A0K1PSX4_9BACT</name>
<protein>
    <submittedName>
        <fullName evidence="1">Uncharacterized protein</fullName>
    </submittedName>
</protein>